<comment type="similarity">
    <text evidence="3">Belongs to the flagella basal body rod proteins family.</text>
</comment>
<comment type="subcellular location">
    <subcellularLocation>
        <location evidence="1">Bacterial flagellum basal body</location>
    </subcellularLocation>
    <subcellularLocation>
        <location evidence="2">Secreted</location>
    </subcellularLocation>
</comment>
<comment type="caution">
    <text evidence="10">The sequence shown here is derived from an EMBL/GenBank/DDBJ whole genome shotgun (WGS) entry which is preliminary data.</text>
</comment>
<dbReference type="NCBIfam" id="TIGR02492">
    <property type="entry name" value="flgK_ends"/>
    <property type="match status" value="1"/>
</dbReference>
<dbReference type="Pfam" id="PF00460">
    <property type="entry name" value="Flg_bb_rod"/>
    <property type="match status" value="1"/>
</dbReference>
<evidence type="ECO:0000256" key="3">
    <source>
        <dbReference type="ARBA" id="ARBA00009677"/>
    </source>
</evidence>
<reference evidence="10 11" key="1">
    <citation type="submission" date="2023-09" db="EMBL/GenBank/DDBJ databases">
        <title>Xinfangfangia sedmenti sp. nov., isolated the sedment.</title>
        <authorList>
            <person name="Xu L."/>
        </authorList>
    </citation>
    <scope>NUCLEOTIDE SEQUENCE [LARGE SCALE GENOMIC DNA]</scope>
    <source>
        <strain evidence="10 11">LG-4</strain>
    </source>
</reference>
<dbReference type="InterPro" id="IPR002371">
    <property type="entry name" value="FlgK"/>
</dbReference>
<keyword evidence="10" id="KW-0966">Cell projection</keyword>
<dbReference type="PROSITE" id="PS00588">
    <property type="entry name" value="FLAGELLA_BB_ROD"/>
    <property type="match status" value="1"/>
</dbReference>
<dbReference type="PANTHER" id="PTHR30033:SF1">
    <property type="entry name" value="FLAGELLAR HOOK-ASSOCIATED PROTEIN 1"/>
    <property type="match status" value="1"/>
</dbReference>
<keyword evidence="5" id="KW-0964">Secreted</keyword>
<evidence type="ECO:0000313" key="11">
    <source>
        <dbReference type="Proteomes" id="UP001247754"/>
    </source>
</evidence>
<gene>
    <name evidence="10" type="primary">flgK</name>
    <name evidence="10" type="ORF">RGD00_08955</name>
</gene>
<evidence type="ECO:0000256" key="4">
    <source>
        <dbReference type="ARBA" id="ARBA00016244"/>
    </source>
</evidence>
<evidence type="ECO:0000259" key="8">
    <source>
        <dbReference type="Pfam" id="PF06429"/>
    </source>
</evidence>
<evidence type="ECO:0000256" key="6">
    <source>
        <dbReference type="ARBA" id="ARBA00023143"/>
    </source>
</evidence>
<dbReference type="InterPro" id="IPR001444">
    <property type="entry name" value="Flag_bb_rod_N"/>
</dbReference>
<evidence type="ECO:0000259" key="7">
    <source>
        <dbReference type="Pfam" id="PF00460"/>
    </source>
</evidence>
<accession>A0ABU1F792</accession>
<evidence type="ECO:0000256" key="1">
    <source>
        <dbReference type="ARBA" id="ARBA00004117"/>
    </source>
</evidence>
<organism evidence="10 11">
    <name type="scientific">Ruixingdingia sedimenti</name>
    <dbReference type="NCBI Taxonomy" id="3073604"/>
    <lineage>
        <taxon>Bacteria</taxon>
        <taxon>Pseudomonadati</taxon>
        <taxon>Pseudomonadota</taxon>
        <taxon>Alphaproteobacteria</taxon>
        <taxon>Rhodobacterales</taxon>
        <taxon>Paracoccaceae</taxon>
        <taxon>Ruixingdingia</taxon>
    </lineage>
</organism>
<keyword evidence="10" id="KW-0282">Flagellum</keyword>
<evidence type="ECO:0000313" key="10">
    <source>
        <dbReference type="EMBL" id="MDR5652731.1"/>
    </source>
</evidence>
<sequence>MSLSASLSSALSGLTAAARGAEVVSSNVANARTAGYARRELLLAVRSPQGVQVAGVARMVDRALQTDRRAAQAAAENTDLRSAFLRRIEEAIGLPGDDGALSTRIGAFAAALTAAAGRPESTALLTAAVDMAAGIAGHLAGASDGIQTARAEADRAIAADVGLLNDSLARIADMNRQIRTTLGSGRDASALMDQRQQLVDGIAAIVPLREVDRGNGQIALYTAGGAVLLDGTPAEFGFTPAGIVVPGMTQGTGALSGLTLNGRAMGTAETGLLGGGRLAANFALRDVLGPEAQARLDAVARDLVERFADPALDPTLAPGAAGLFTDGGGPFAPGDETGLAARLAVNPALDGAAWRLRDGLGAAAPGASGQSALLVRMADTLDTARAPVSGGFGGGARSFAALASDLLSTLATARLTADGAATFSAAKAAALQQQEAAGGVDTDHEVQMLLQIETAYAANAKVLQSVDEMLDLLLGM</sequence>
<feature type="domain" description="Flagellar hook-associated protein FlgK helical" evidence="9">
    <location>
        <begin position="88"/>
        <end position="307"/>
    </location>
</feature>
<feature type="domain" description="Flagellar basal-body/hook protein C-terminal" evidence="8">
    <location>
        <begin position="439"/>
        <end position="474"/>
    </location>
</feature>
<dbReference type="Proteomes" id="UP001247754">
    <property type="component" value="Unassembled WGS sequence"/>
</dbReference>
<keyword evidence="6" id="KW-0975">Bacterial flagellum</keyword>
<dbReference type="EMBL" id="JAVKPH010000007">
    <property type="protein sequence ID" value="MDR5652731.1"/>
    <property type="molecule type" value="Genomic_DNA"/>
</dbReference>
<dbReference type="InterPro" id="IPR053927">
    <property type="entry name" value="FlgK_helical"/>
</dbReference>
<dbReference type="RefSeq" id="WP_310456965.1">
    <property type="nucleotide sequence ID" value="NZ_JAVKPH010000007.1"/>
</dbReference>
<evidence type="ECO:0000256" key="2">
    <source>
        <dbReference type="ARBA" id="ARBA00004613"/>
    </source>
</evidence>
<evidence type="ECO:0000256" key="5">
    <source>
        <dbReference type="ARBA" id="ARBA00022525"/>
    </source>
</evidence>
<feature type="domain" description="Flagellar basal body rod protein N-terminal" evidence="7">
    <location>
        <begin position="9"/>
        <end position="36"/>
    </location>
</feature>
<dbReference type="InterPro" id="IPR019776">
    <property type="entry name" value="Flagellar_basal_body_rod_CS"/>
</dbReference>
<dbReference type="InterPro" id="IPR010930">
    <property type="entry name" value="Flg_bb/hook_C_dom"/>
</dbReference>
<protein>
    <recommendedName>
        <fullName evidence="4">Flagellar hook-associated protein 1</fullName>
    </recommendedName>
</protein>
<dbReference type="Pfam" id="PF22638">
    <property type="entry name" value="FlgK_D1"/>
    <property type="match status" value="1"/>
</dbReference>
<name>A0ABU1F792_9RHOB</name>
<dbReference type="PANTHER" id="PTHR30033">
    <property type="entry name" value="FLAGELLAR HOOK-ASSOCIATED PROTEIN 1"/>
    <property type="match status" value="1"/>
</dbReference>
<evidence type="ECO:0000259" key="9">
    <source>
        <dbReference type="Pfam" id="PF22638"/>
    </source>
</evidence>
<keyword evidence="11" id="KW-1185">Reference proteome</keyword>
<proteinExistence type="inferred from homology"/>
<keyword evidence="10" id="KW-0969">Cilium</keyword>
<dbReference type="Pfam" id="PF06429">
    <property type="entry name" value="Flg_bbr_C"/>
    <property type="match status" value="1"/>
</dbReference>